<reference evidence="1 2" key="2">
    <citation type="journal article" date="2022" name="Mol. Ecol. Resour.">
        <title>The genomes of chicory, endive, great burdock and yacon provide insights into Asteraceae paleo-polyploidization history and plant inulin production.</title>
        <authorList>
            <person name="Fan W."/>
            <person name="Wang S."/>
            <person name="Wang H."/>
            <person name="Wang A."/>
            <person name="Jiang F."/>
            <person name="Liu H."/>
            <person name="Zhao H."/>
            <person name="Xu D."/>
            <person name="Zhang Y."/>
        </authorList>
    </citation>
    <scope>NUCLEOTIDE SEQUENCE [LARGE SCALE GENOMIC DNA]</scope>
    <source>
        <strain evidence="2">cv. Yunnan</strain>
        <tissue evidence="1">Leaves</tissue>
    </source>
</reference>
<gene>
    <name evidence="1" type="ORF">L1987_39205</name>
</gene>
<proteinExistence type="predicted"/>
<evidence type="ECO:0000313" key="2">
    <source>
        <dbReference type="Proteomes" id="UP001056120"/>
    </source>
</evidence>
<comment type="caution">
    <text evidence="1">The sequence shown here is derived from an EMBL/GenBank/DDBJ whole genome shotgun (WGS) entry which is preliminary data.</text>
</comment>
<reference evidence="2" key="1">
    <citation type="journal article" date="2022" name="Mol. Ecol. Resour.">
        <title>The genomes of chicory, endive, great burdock and yacon provide insights into Asteraceae palaeo-polyploidization history and plant inulin production.</title>
        <authorList>
            <person name="Fan W."/>
            <person name="Wang S."/>
            <person name="Wang H."/>
            <person name="Wang A."/>
            <person name="Jiang F."/>
            <person name="Liu H."/>
            <person name="Zhao H."/>
            <person name="Xu D."/>
            <person name="Zhang Y."/>
        </authorList>
    </citation>
    <scope>NUCLEOTIDE SEQUENCE [LARGE SCALE GENOMIC DNA]</scope>
    <source>
        <strain evidence="2">cv. Yunnan</strain>
    </source>
</reference>
<accession>A0ACB9HMK2</accession>
<evidence type="ECO:0000313" key="1">
    <source>
        <dbReference type="EMBL" id="KAI3796531.1"/>
    </source>
</evidence>
<dbReference type="Proteomes" id="UP001056120">
    <property type="component" value="Linkage Group LG12"/>
</dbReference>
<sequence>MVNGKHLGYLAYGTVRCTRASPRGGNDKIVYDNNLLISTSSNPVWLDHQHLPGLTNDNIDRSSIQNPHLGQTIFSFQAYLQSMASSFPHKSYKYDVLLSFSGEDTRKTFVDHLYVALQQQGIQTFKDDEKLQKGKSINEEILESIENSRIYIIVFSKNYASSSWCLNELVKIMECQRTNVQTAYPVFYDVDPSEVRNQRGAVGKGLAMHKYEKVGKWKEALKGAANLSGWDLRKTADGHEAKVIKLIVEHVSLELRFVNLNVDENLIGMEQRMHDLESFLEIGSNDVRMIGVKGMGGAGKTTLARAIVDKVSVHFEAKSFIENVREVSKASLSGLLSLQRQVLSDLLKHQGNNISSIHDGRNMMKKMMRDRKVLVVLDDVDHKDQLEALAGDPNWFKLGSRIIITTRDEQVLIAHRVNLIQDVRLLSNEEAIRLFSRHAFGRDIPIEKYEKQSLEVVRYAAGLPLTIKVLGSFLCGKDKLEWMDALERLKTIPLKETLKKLELSYINLEEDYKEIFLDVACFLKRWEKDKAIRLLESFGFHARNGLRVLEQKSLITTTKAFHVEFIDIHNHIEEMGKNIVRHLHLNEPSRHSRLWVQEEIEDVLASNLGTESIRCIDMRLTPEIVVEGLENMKKLRCLIVDHLNYNNDFVDRVKIDEGNQYLPNALRYLNWFRYPHWCLPKTFQGNNLVALEMHDSKIELLWEGGKVLKKLKFLELQRSKLRTLNLGIFPNLERLDLLGCYHLTELHVPVRCLKRLVYLNLRWCIRLKSFSFIKHLESLEFLNLGYLSLREFPDIILGQANNHLLELDFSSNNVEELPSSIGNFHKLVSLKLSGCKRLENLPECILSLRCLRNLHLDDCAIQEFPKGPNQLECLELLDLSNTCINHLPDSICNLKRLKTLRLRFCVILDELTEDLGQLESLEELDLSCCKIRDIPRSIYKLKRLRTLILEDYEVLELPEDLGQLKSLKKLSLRGSKIREIPDTICKLNHLKELNLYACSKLEKLPENLGDLKCLELLDVQGTSISHIPESVSLLKGLEIVGFESHGD</sequence>
<protein>
    <submittedName>
        <fullName evidence="1">Uncharacterized protein</fullName>
    </submittedName>
</protein>
<keyword evidence="2" id="KW-1185">Reference proteome</keyword>
<name>A0ACB9HMK2_9ASTR</name>
<organism evidence="1 2">
    <name type="scientific">Smallanthus sonchifolius</name>
    <dbReference type="NCBI Taxonomy" id="185202"/>
    <lineage>
        <taxon>Eukaryota</taxon>
        <taxon>Viridiplantae</taxon>
        <taxon>Streptophyta</taxon>
        <taxon>Embryophyta</taxon>
        <taxon>Tracheophyta</taxon>
        <taxon>Spermatophyta</taxon>
        <taxon>Magnoliopsida</taxon>
        <taxon>eudicotyledons</taxon>
        <taxon>Gunneridae</taxon>
        <taxon>Pentapetalae</taxon>
        <taxon>asterids</taxon>
        <taxon>campanulids</taxon>
        <taxon>Asterales</taxon>
        <taxon>Asteraceae</taxon>
        <taxon>Asteroideae</taxon>
        <taxon>Heliantheae alliance</taxon>
        <taxon>Millerieae</taxon>
        <taxon>Smallanthus</taxon>
    </lineage>
</organism>
<dbReference type="EMBL" id="CM042029">
    <property type="protein sequence ID" value="KAI3796531.1"/>
    <property type="molecule type" value="Genomic_DNA"/>
</dbReference>